<dbReference type="Pfam" id="PF04225">
    <property type="entry name" value="LysM_OapA"/>
    <property type="match status" value="1"/>
</dbReference>
<keyword evidence="3" id="KW-0645">Protease</keyword>
<keyword evidence="7" id="KW-0482">Metalloprotease</keyword>
<gene>
    <name evidence="12" type="ORF">WG929_14760</name>
</gene>
<organism evidence="12 13">
    <name type="scientific">Oceanobacter antarcticus</name>
    <dbReference type="NCBI Taxonomy" id="3133425"/>
    <lineage>
        <taxon>Bacteria</taxon>
        <taxon>Pseudomonadati</taxon>
        <taxon>Pseudomonadota</taxon>
        <taxon>Gammaproteobacteria</taxon>
        <taxon>Oceanospirillales</taxon>
        <taxon>Oceanospirillaceae</taxon>
        <taxon>Oceanobacter</taxon>
    </lineage>
</organism>
<reference evidence="12 13" key="1">
    <citation type="submission" date="2024-03" db="EMBL/GenBank/DDBJ databases">
        <title>High-quality draft genome sequence of Oceanobacter sp. wDCs-4.</title>
        <authorList>
            <person name="Dong C."/>
        </authorList>
    </citation>
    <scope>NUCLEOTIDE SEQUENCE [LARGE SCALE GENOMIC DNA]</scope>
    <source>
        <strain evidence="13">wDCs-4</strain>
    </source>
</reference>
<keyword evidence="5" id="KW-0378">Hydrolase</keyword>
<evidence type="ECO:0000256" key="3">
    <source>
        <dbReference type="ARBA" id="ARBA00022670"/>
    </source>
</evidence>
<dbReference type="InterPro" id="IPR016047">
    <property type="entry name" value="M23ase_b-sheet_dom"/>
</dbReference>
<keyword evidence="8" id="KW-1133">Transmembrane helix</keyword>
<feature type="domain" description="Csd3-like second N-terminal" evidence="11">
    <location>
        <begin position="152"/>
        <end position="273"/>
    </location>
</feature>
<protein>
    <submittedName>
        <fullName evidence="12">Peptidoglycan DD-metalloendopeptidase family protein</fullName>
    </submittedName>
</protein>
<evidence type="ECO:0000256" key="5">
    <source>
        <dbReference type="ARBA" id="ARBA00022801"/>
    </source>
</evidence>
<comment type="caution">
    <text evidence="12">The sequence shown here is derived from an EMBL/GenBank/DDBJ whole genome shotgun (WGS) entry which is preliminary data.</text>
</comment>
<feature type="transmembrane region" description="Helical" evidence="8">
    <location>
        <begin position="12"/>
        <end position="31"/>
    </location>
</feature>
<dbReference type="SUPFAM" id="SSF51261">
    <property type="entry name" value="Duplicated hybrid motif"/>
    <property type="match status" value="1"/>
</dbReference>
<evidence type="ECO:0000256" key="6">
    <source>
        <dbReference type="ARBA" id="ARBA00022833"/>
    </source>
</evidence>
<evidence type="ECO:0000313" key="12">
    <source>
        <dbReference type="EMBL" id="MFK4753675.1"/>
    </source>
</evidence>
<feature type="domain" description="M23ase beta-sheet core" evidence="9">
    <location>
        <begin position="286"/>
        <end position="381"/>
    </location>
</feature>
<keyword evidence="8" id="KW-0472">Membrane</keyword>
<evidence type="ECO:0000259" key="11">
    <source>
        <dbReference type="Pfam" id="PF19425"/>
    </source>
</evidence>
<sequence length="421" mass="46902">MAEPSRLQYFPATHLAGVVIALVLILSILLWPSGNNRQITSLKIALPDSPALSADADREDKWEQDKVKSGDSLSTLFSRNNLSASDVVDIASKVPKEAIRLYPGQEIRWERNWDGRVKSLEIPLSALAHHRIDRAEDGAVNYQLVERDAEYIPHFASTTIENSLFLDGERAGVPEQILIELAGIFGWDIDFALDIRKGDAFSLIYEDVFLDGQKIGNGNILVARFSNQGRDITAIRYEDKDGNASYYTPEGLSMRKEFLRNPIDFARISSRFNLSRKHPVLNTIRAHKGTDYAAATGTPIKAAGDGKIIFAGRKGGYGNVVIIQHGTRYQTLYAHMNSFHRSVRKGRSVKQGQIIGYVGSTGLATGPHLHYEFRVDGVHRDSLRVKLPKAQSISAVEKPAFLQRSRAMLTWLNGYRVGMVQ</sequence>
<dbReference type="Gene3D" id="2.70.70.10">
    <property type="entry name" value="Glucose Permease (Domain IIA)"/>
    <property type="match status" value="1"/>
</dbReference>
<evidence type="ECO:0000256" key="2">
    <source>
        <dbReference type="ARBA" id="ARBA00004196"/>
    </source>
</evidence>
<dbReference type="PANTHER" id="PTHR21666:SF288">
    <property type="entry name" value="CELL DIVISION PROTEIN YTFB"/>
    <property type="match status" value="1"/>
</dbReference>
<evidence type="ECO:0000256" key="7">
    <source>
        <dbReference type="ARBA" id="ARBA00023049"/>
    </source>
</evidence>
<evidence type="ECO:0000259" key="9">
    <source>
        <dbReference type="Pfam" id="PF01551"/>
    </source>
</evidence>
<dbReference type="InterPro" id="IPR045834">
    <property type="entry name" value="Csd3_N2"/>
</dbReference>
<dbReference type="InterPro" id="IPR011055">
    <property type="entry name" value="Dup_hybrid_motif"/>
</dbReference>
<dbReference type="RefSeq" id="WP_416206688.1">
    <property type="nucleotide sequence ID" value="NZ_JBBKTX010000018.1"/>
</dbReference>
<dbReference type="Proteomes" id="UP001620597">
    <property type="component" value="Unassembled WGS sequence"/>
</dbReference>
<dbReference type="Gene3D" id="3.10.450.350">
    <property type="match status" value="2"/>
</dbReference>
<dbReference type="PANTHER" id="PTHR21666">
    <property type="entry name" value="PEPTIDASE-RELATED"/>
    <property type="match status" value="1"/>
</dbReference>
<evidence type="ECO:0000256" key="8">
    <source>
        <dbReference type="SAM" id="Phobius"/>
    </source>
</evidence>
<name>A0ABW8NL21_9GAMM</name>
<dbReference type="CDD" id="cd12797">
    <property type="entry name" value="M23_peptidase"/>
    <property type="match status" value="1"/>
</dbReference>
<evidence type="ECO:0000256" key="4">
    <source>
        <dbReference type="ARBA" id="ARBA00022723"/>
    </source>
</evidence>
<evidence type="ECO:0000256" key="1">
    <source>
        <dbReference type="ARBA" id="ARBA00001947"/>
    </source>
</evidence>
<keyword evidence="8" id="KW-0812">Transmembrane</keyword>
<dbReference type="Pfam" id="PF19425">
    <property type="entry name" value="Csd3_N2"/>
    <property type="match status" value="1"/>
</dbReference>
<keyword evidence="6" id="KW-0862">Zinc</keyword>
<keyword evidence="13" id="KW-1185">Reference proteome</keyword>
<accession>A0ABW8NL21</accession>
<comment type="cofactor">
    <cofactor evidence="1">
        <name>Zn(2+)</name>
        <dbReference type="ChEBI" id="CHEBI:29105"/>
    </cofactor>
</comment>
<comment type="subcellular location">
    <subcellularLocation>
        <location evidence="2">Cell envelope</location>
    </subcellularLocation>
</comment>
<evidence type="ECO:0000313" key="13">
    <source>
        <dbReference type="Proteomes" id="UP001620597"/>
    </source>
</evidence>
<dbReference type="Pfam" id="PF01551">
    <property type="entry name" value="Peptidase_M23"/>
    <property type="match status" value="1"/>
</dbReference>
<feature type="domain" description="Opacity-associated protein A LysM-like" evidence="10">
    <location>
        <begin position="61"/>
        <end position="142"/>
    </location>
</feature>
<keyword evidence="4" id="KW-0479">Metal-binding</keyword>
<dbReference type="InterPro" id="IPR007340">
    <property type="entry name" value="LysM_Opacity-associatedA"/>
</dbReference>
<dbReference type="InterPro" id="IPR050570">
    <property type="entry name" value="Cell_wall_metabolism_enzyme"/>
</dbReference>
<evidence type="ECO:0000259" key="10">
    <source>
        <dbReference type="Pfam" id="PF04225"/>
    </source>
</evidence>
<proteinExistence type="predicted"/>
<dbReference type="EMBL" id="JBBKTX010000018">
    <property type="protein sequence ID" value="MFK4753675.1"/>
    <property type="molecule type" value="Genomic_DNA"/>
</dbReference>